<keyword evidence="5 7" id="KW-0560">Oxidoreductase</keyword>
<dbReference type="PIRSF" id="PIRSF000232">
    <property type="entry name" value="YdjA"/>
    <property type="match status" value="1"/>
</dbReference>
<protein>
    <recommendedName>
        <fullName evidence="7">Putative NAD(P)H nitroreductase</fullName>
        <ecNumber evidence="7">1.-.-.-</ecNumber>
    </recommendedName>
</protein>
<dbReference type="SUPFAM" id="SSF55469">
    <property type="entry name" value="FMN-dependent nitroreductase-like"/>
    <property type="match status" value="1"/>
</dbReference>
<name>A0A5N3P3T8_9HYPH</name>
<keyword evidence="4 7" id="KW-0521">NADP</keyword>
<evidence type="ECO:0000256" key="8">
    <source>
        <dbReference type="PIRSR" id="PIRSR000232-1"/>
    </source>
</evidence>
<dbReference type="OrthoDB" id="9804207at2"/>
<gene>
    <name evidence="10" type="ORF">FEZ63_23305</name>
</gene>
<evidence type="ECO:0000256" key="1">
    <source>
        <dbReference type="ARBA" id="ARBA00007118"/>
    </source>
</evidence>
<accession>A0A5N3P3T8</accession>
<feature type="domain" description="Nitroreductase" evidence="9">
    <location>
        <begin position="28"/>
        <end position="184"/>
    </location>
</feature>
<evidence type="ECO:0000256" key="6">
    <source>
        <dbReference type="ARBA" id="ARBA00023027"/>
    </source>
</evidence>
<feature type="binding site" evidence="8">
    <location>
        <position position="56"/>
    </location>
    <ligand>
        <name>FMN</name>
        <dbReference type="ChEBI" id="CHEBI:58210"/>
        <note>ligand shared between dimeric partners</note>
    </ligand>
</feature>
<keyword evidence="11" id="KW-1185">Reference proteome</keyword>
<keyword evidence="3 7" id="KW-0288">FMN</keyword>
<keyword evidence="2 7" id="KW-0285">Flavoprotein</keyword>
<sequence>MASFLTASNATVPERKAEGLALLHRMWSRRSTPPRHLTEPGPTDEEIRMLVRAASRAPDHLHLSPFRFMVIHPDARDALADVFVAADRELDPAIMGEQLDRTREKAHHAPVLLAVISRVQANDTVPEIEQRASAGAALGYVLLGADLLGYGAMAVSGRRLTTAVMRSAFGLADNEDLLCFIGIGTAGKSRGVQSEPDADLLQTWLPGSRQTI</sequence>
<evidence type="ECO:0000256" key="5">
    <source>
        <dbReference type="ARBA" id="ARBA00023002"/>
    </source>
</evidence>
<dbReference type="RefSeq" id="WP_150949537.1">
    <property type="nucleotide sequence ID" value="NZ_VCMV01000072.1"/>
</dbReference>
<evidence type="ECO:0000313" key="11">
    <source>
        <dbReference type="Proteomes" id="UP000325684"/>
    </source>
</evidence>
<dbReference type="AlphaFoldDB" id="A0A5N3P3T8"/>
<dbReference type="PANTHER" id="PTHR43821:SF1">
    <property type="entry name" value="NAD(P)H NITROREDUCTASE YDJA-RELATED"/>
    <property type="match status" value="1"/>
</dbReference>
<feature type="binding site" evidence="8">
    <location>
        <position position="60"/>
    </location>
    <ligand>
        <name>FMN</name>
        <dbReference type="ChEBI" id="CHEBI:58210"/>
        <note>ligand shared between dimeric partners</note>
    </ligand>
</feature>
<evidence type="ECO:0000313" key="10">
    <source>
        <dbReference type="EMBL" id="KAB0264387.1"/>
    </source>
</evidence>
<dbReference type="EC" id="1.-.-.-" evidence="7"/>
<organism evidence="10 11">
    <name type="scientific">Microvirga brassicacearum</name>
    <dbReference type="NCBI Taxonomy" id="2580413"/>
    <lineage>
        <taxon>Bacteria</taxon>
        <taxon>Pseudomonadati</taxon>
        <taxon>Pseudomonadota</taxon>
        <taxon>Alphaproteobacteria</taxon>
        <taxon>Hyphomicrobiales</taxon>
        <taxon>Methylobacteriaceae</taxon>
        <taxon>Microvirga</taxon>
    </lineage>
</organism>
<dbReference type="InterPro" id="IPR052530">
    <property type="entry name" value="NAD(P)H_nitroreductase"/>
</dbReference>
<proteinExistence type="inferred from homology"/>
<feature type="binding site" description="in other chain" evidence="8">
    <location>
        <begin position="29"/>
        <end position="31"/>
    </location>
    <ligand>
        <name>FMN</name>
        <dbReference type="ChEBI" id="CHEBI:58210"/>
        <note>ligand shared between dimeric partners</note>
    </ligand>
</feature>
<comment type="cofactor">
    <cofactor evidence="8">
        <name>FMN</name>
        <dbReference type="ChEBI" id="CHEBI:58210"/>
    </cofactor>
    <text evidence="8">Binds 1 FMN per subunit.</text>
</comment>
<reference evidence="10 11" key="1">
    <citation type="journal article" date="2019" name="Microorganisms">
        <title>Genome Insights into the Novel Species Microvirga brassicacearum, a Rapeseed Endophyte with Biotechnological Potential.</title>
        <authorList>
            <person name="Jimenez-Gomez A."/>
            <person name="Saati-Santamaria Z."/>
            <person name="Igual J.M."/>
            <person name="Rivas R."/>
            <person name="Mateos P.F."/>
            <person name="Garcia-Fraile P."/>
        </authorList>
    </citation>
    <scope>NUCLEOTIDE SEQUENCE [LARGE SCALE GENOMIC DNA]</scope>
    <source>
        <strain evidence="10 11">CDVBN77</strain>
    </source>
</reference>
<comment type="caution">
    <text evidence="10">The sequence shown here is derived from an EMBL/GenBank/DDBJ whole genome shotgun (WGS) entry which is preliminary data.</text>
</comment>
<dbReference type="CDD" id="cd02135">
    <property type="entry name" value="YdjA-like"/>
    <property type="match status" value="1"/>
</dbReference>
<comment type="similarity">
    <text evidence="1 7">Belongs to the nitroreductase family.</text>
</comment>
<dbReference type="InterPro" id="IPR026021">
    <property type="entry name" value="YdjA-like"/>
</dbReference>
<dbReference type="Proteomes" id="UP000325684">
    <property type="component" value="Unassembled WGS sequence"/>
</dbReference>
<dbReference type="GO" id="GO:0016491">
    <property type="term" value="F:oxidoreductase activity"/>
    <property type="evidence" value="ECO:0007669"/>
    <property type="project" value="UniProtKB-UniRule"/>
</dbReference>
<evidence type="ECO:0000256" key="7">
    <source>
        <dbReference type="PIRNR" id="PIRNR000232"/>
    </source>
</evidence>
<keyword evidence="6 7" id="KW-0520">NAD</keyword>
<dbReference type="PANTHER" id="PTHR43821">
    <property type="entry name" value="NAD(P)H NITROREDUCTASE YDJA-RELATED"/>
    <property type="match status" value="1"/>
</dbReference>
<dbReference type="EMBL" id="VCMV01000072">
    <property type="protein sequence ID" value="KAB0264387.1"/>
    <property type="molecule type" value="Genomic_DNA"/>
</dbReference>
<dbReference type="InterPro" id="IPR029479">
    <property type="entry name" value="Nitroreductase"/>
</dbReference>
<evidence type="ECO:0000256" key="2">
    <source>
        <dbReference type="ARBA" id="ARBA00022630"/>
    </source>
</evidence>
<evidence type="ECO:0000259" key="9">
    <source>
        <dbReference type="Pfam" id="PF00881"/>
    </source>
</evidence>
<evidence type="ECO:0000256" key="4">
    <source>
        <dbReference type="ARBA" id="ARBA00022857"/>
    </source>
</evidence>
<dbReference type="Pfam" id="PF00881">
    <property type="entry name" value="Nitroreductase"/>
    <property type="match status" value="1"/>
</dbReference>
<dbReference type="InterPro" id="IPR000415">
    <property type="entry name" value="Nitroreductase-like"/>
</dbReference>
<evidence type="ECO:0000256" key="3">
    <source>
        <dbReference type="ARBA" id="ARBA00022643"/>
    </source>
</evidence>
<dbReference type="Gene3D" id="3.40.109.10">
    <property type="entry name" value="NADH Oxidase"/>
    <property type="match status" value="1"/>
</dbReference>